<evidence type="ECO:0000259" key="1">
    <source>
        <dbReference type="Pfam" id="PF01575"/>
    </source>
</evidence>
<keyword evidence="3" id="KW-1185">Reference proteome</keyword>
<dbReference type="PANTHER" id="PTHR43664:SF1">
    <property type="entry name" value="BETA-METHYLMALYL-COA DEHYDRATASE"/>
    <property type="match status" value="1"/>
</dbReference>
<dbReference type="Proteomes" id="UP000532440">
    <property type="component" value="Unassembled WGS sequence"/>
</dbReference>
<reference evidence="2 3" key="1">
    <citation type="submission" date="2020-08" db="EMBL/GenBank/DDBJ databases">
        <title>Genomic Encyclopedia of Type Strains, Phase IV (KMG-IV): sequencing the most valuable type-strain genomes for metagenomic binning, comparative biology and taxonomic classification.</title>
        <authorList>
            <person name="Goeker M."/>
        </authorList>
    </citation>
    <scope>NUCLEOTIDE SEQUENCE [LARGE SCALE GENOMIC DNA]</scope>
    <source>
        <strain evidence="2 3">DSM 29781</strain>
    </source>
</reference>
<organism evidence="2 3">
    <name type="scientific">Quisquiliibacterium transsilvanicum</name>
    <dbReference type="NCBI Taxonomy" id="1549638"/>
    <lineage>
        <taxon>Bacteria</taxon>
        <taxon>Pseudomonadati</taxon>
        <taxon>Pseudomonadota</taxon>
        <taxon>Betaproteobacteria</taxon>
        <taxon>Burkholderiales</taxon>
        <taxon>Burkholderiaceae</taxon>
        <taxon>Quisquiliibacterium</taxon>
    </lineage>
</organism>
<dbReference type="Pfam" id="PF01575">
    <property type="entry name" value="MaoC_dehydratas"/>
    <property type="match status" value="1"/>
</dbReference>
<gene>
    <name evidence="2" type="ORF">HNQ70_001845</name>
</gene>
<dbReference type="SUPFAM" id="SSF54637">
    <property type="entry name" value="Thioesterase/thiol ester dehydrase-isomerase"/>
    <property type="match status" value="1"/>
</dbReference>
<comment type="caution">
    <text evidence="2">The sequence shown here is derived from an EMBL/GenBank/DDBJ whole genome shotgun (WGS) entry which is preliminary data.</text>
</comment>
<sequence>MTVPIKERYFEDYQVGETFEYGNCTVTEEEIVEFATRYDPQSFHVDKEAAQQSIFGGLIASGWLTGSLMMRMAVDHMISPLSSMGSPGIDELRWVKPVRPGDRLRVRATVLASKQSQTKPDRGVIELLQEAINQDDEVVMSIRGWGMYRCRSAAAS</sequence>
<dbReference type="InterPro" id="IPR002539">
    <property type="entry name" value="MaoC-like_dom"/>
</dbReference>
<protein>
    <submittedName>
        <fullName evidence="2">Acyl dehydratase</fullName>
    </submittedName>
</protein>
<proteinExistence type="predicted"/>
<dbReference type="CDD" id="cd03454">
    <property type="entry name" value="YdeM"/>
    <property type="match status" value="1"/>
</dbReference>
<dbReference type="EMBL" id="JACHGB010000003">
    <property type="protein sequence ID" value="MBB5271835.1"/>
    <property type="molecule type" value="Genomic_DNA"/>
</dbReference>
<dbReference type="RefSeq" id="WP_343060708.1">
    <property type="nucleotide sequence ID" value="NZ_BAABEW010000001.1"/>
</dbReference>
<feature type="domain" description="MaoC-like" evidence="1">
    <location>
        <begin position="15"/>
        <end position="117"/>
    </location>
</feature>
<dbReference type="Gene3D" id="3.10.129.10">
    <property type="entry name" value="Hotdog Thioesterase"/>
    <property type="match status" value="1"/>
</dbReference>
<evidence type="ECO:0000313" key="2">
    <source>
        <dbReference type="EMBL" id="MBB5271835.1"/>
    </source>
</evidence>
<dbReference type="InterPro" id="IPR029069">
    <property type="entry name" value="HotDog_dom_sf"/>
</dbReference>
<accession>A0A7W8HH07</accession>
<name>A0A7W8HH07_9BURK</name>
<evidence type="ECO:0000313" key="3">
    <source>
        <dbReference type="Proteomes" id="UP000532440"/>
    </source>
</evidence>
<dbReference type="InterPro" id="IPR052342">
    <property type="entry name" value="MCH/BMMD"/>
</dbReference>
<dbReference type="PANTHER" id="PTHR43664">
    <property type="entry name" value="MONOAMINE OXIDASE-RELATED"/>
    <property type="match status" value="1"/>
</dbReference>
<dbReference type="AlphaFoldDB" id="A0A7W8HH07"/>